<feature type="coiled-coil region" evidence="5">
    <location>
        <begin position="798"/>
        <end position="846"/>
    </location>
</feature>
<dbReference type="SUPFAM" id="SSF57997">
    <property type="entry name" value="Tropomyosin"/>
    <property type="match status" value="1"/>
</dbReference>
<dbReference type="Gene3D" id="1.10.510.10">
    <property type="entry name" value="Transferase(Phosphotransferase) domain 1"/>
    <property type="match status" value="1"/>
</dbReference>
<dbReference type="EMBL" id="CALNXI010000507">
    <property type="protein sequence ID" value="CAH3028379.1"/>
    <property type="molecule type" value="Genomic_DNA"/>
</dbReference>
<evidence type="ECO:0000256" key="6">
    <source>
        <dbReference type="SAM" id="MobiDB-lite"/>
    </source>
</evidence>
<evidence type="ECO:0000313" key="9">
    <source>
        <dbReference type="Proteomes" id="UP001159427"/>
    </source>
</evidence>
<dbReference type="Pfam" id="PF00069">
    <property type="entry name" value="Pkinase"/>
    <property type="match status" value="1"/>
</dbReference>
<dbReference type="InterPro" id="IPR017441">
    <property type="entry name" value="Protein_kinase_ATP_BS"/>
</dbReference>
<feature type="repeat" description="ANK" evidence="3">
    <location>
        <begin position="50"/>
        <end position="82"/>
    </location>
</feature>
<evidence type="ECO:0000313" key="8">
    <source>
        <dbReference type="EMBL" id="CAH3028379.1"/>
    </source>
</evidence>
<evidence type="ECO:0000256" key="3">
    <source>
        <dbReference type="PROSITE-ProRule" id="PRU00023"/>
    </source>
</evidence>
<feature type="compositionally biased region" description="Basic and acidic residues" evidence="6">
    <location>
        <begin position="611"/>
        <end position="623"/>
    </location>
</feature>
<dbReference type="InterPro" id="IPR000719">
    <property type="entry name" value="Prot_kinase_dom"/>
</dbReference>
<feature type="binding site" evidence="4">
    <location>
        <position position="893"/>
    </location>
    <ligand>
        <name>ATP</name>
        <dbReference type="ChEBI" id="CHEBI:30616"/>
    </ligand>
</feature>
<comment type="caution">
    <text evidence="8">The sequence shown here is derived from an EMBL/GenBank/DDBJ whole genome shotgun (WGS) entry which is preliminary data.</text>
</comment>
<accession>A0ABN8MJM5</accession>
<feature type="domain" description="Protein kinase" evidence="7">
    <location>
        <begin position="866"/>
        <end position="1178"/>
    </location>
</feature>
<feature type="coiled-coil region" evidence="5">
    <location>
        <begin position="644"/>
        <end position="678"/>
    </location>
</feature>
<keyword evidence="4" id="KW-0067">ATP-binding</keyword>
<dbReference type="Gene3D" id="1.25.40.20">
    <property type="entry name" value="Ankyrin repeat-containing domain"/>
    <property type="match status" value="3"/>
</dbReference>
<dbReference type="Pfam" id="PF00023">
    <property type="entry name" value="Ank"/>
    <property type="match status" value="1"/>
</dbReference>
<dbReference type="PRINTS" id="PR01415">
    <property type="entry name" value="ANKYRIN"/>
</dbReference>
<dbReference type="Gene3D" id="1.10.287.1490">
    <property type="match status" value="1"/>
</dbReference>
<feature type="region of interest" description="Disordered" evidence="6">
    <location>
        <begin position="611"/>
        <end position="632"/>
    </location>
</feature>
<keyword evidence="2 3" id="KW-0040">ANK repeat</keyword>
<keyword evidence="5" id="KW-0175">Coiled coil</keyword>
<protein>
    <recommendedName>
        <fullName evidence="7">Protein kinase domain-containing protein</fullName>
    </recommendedName>
</protein>
<dbReference type="InterPro" id="IPR036770">
    <property type="entry name" value="Ankyrin_rpt-contain_sf"/>
</dbReference>
<dbReference type="InterPro" id="IPR002110">
    <property type="entry name" value="Ankyrin_rpt"/>
</dbReference>
<organism evidence="8 9">
    <name type="scientific">Porites evermanni</name>
    <dbReference type="NCBI Taxonomy" id="104178"/>
    <lineage>
        <taxon>Eukaryota</taxon>
        <taxon>Metazoa</taxon>
        <taxon>Cnidaria</taxon>
        <taxon>Anthozoa</taxon>
        <taxon>Hexacorallia</taxon>
        <taxon>Scleractinia</taxon>
        <taxon>Fungiina</taxon>
        <taxon>Poritidae</taxon>
        <taxon>Porites</taxon>
    </lineage>
</organism>
<reference evidence="8 9" key="1">
    <citation type="submission" date="2022-05" db="EMBL/GenBank/DDBJ databases">
        <authorList>
            <consortium name="Genoscope - CEA"/>
            <person name="William W."/>
        </authorList>
    </citation>
    <scope>NUCLEOTIDE SEQUENCE [LARGE SCALE GENOMIC DNA]</scope>
</reference>
<evidence type="ECO:0000256" key="2">
    <source>
        <dbReference type="ARBA" id="ARBA00023043"/>
    </source>
</evidence>
<keyword evidence="1" id="KW-0677">Repeat</keyword>
<evidence type="ECO:0000256" key="4">
    <source>
        <dbReference type="PROSITE-ProRule" id="PRU10141"/>
    </source>
</evidence>
<dbReference type="InterPro" id="IPR011009">
    <property type="entry name" value="Kinase-like_dom_sf"/>
</dbReference>
<feature type="repeat" description="ANK" evidence="3">
    <location>
        <begin position="125"/>
        <end position="157"/>
    </location>
</feature>
<dbReference type="Pfam" id="PF12796">
    <property type="entry name" value="Ank_2"/>
    <property type="match status" value="3"/>
</dbReference>
<keyword evidence="4" id="KW-0547">Nucleotide-binding</keyword>
<sequence>MGNLSVGECATKGYEAAREGSSDLTDLLKRLETTVQTKTALETKTKDGSHFVTPLIIAAHNGHLNSVKILLRYEADIEARGSLKITEDKVMEGCTPLWAAASAGRFDVVKLLIERNADVEGTTSTGSTPLRTAAYRGHLDIVRCLVENGADVNARSSRDNSTILMMACFRGHLSVVTYLINKGAFMDLQGKDDRTALHYAVQGGHLKIVSELLALGASQLPNNVGLTPLLYACDECFIEIVEYLINRPECTKEQRIDALELLGATIANNDTSCDTEKAFGYMKRGMEMRYQCPADPLLKKKMEPVEAYQNRKESQTLDELALLEGDDHAIGMEGLIIRERILGPDNLANLQPIGYRGAVLADSEEYELCCGLLQRAFEKRVKSAVAITLKELDELKYFAALFGIMVQKGVPLRPDFIERVFEGLVAASENSREEHENEEQEKTLCCALYFLMIYIKVKGQNANMTDFLQRFLRLNLRTNDGNTLLHLVAWHETPIFSYGDEEIEDIMQSVCKFPCVETMKLILHAGCDVNAVNTEGNTPLHLAVTFKPADPKEVVILSEMLLLLLEIGADPNLPNKNGQTALHSCETDEACRILSEKRGLSAMNVDVGDAGKIESGSDKRREGGGVLTGTKKDLNENTQKETETKEISGQLREWTQQLESIQEQLRQKDGQLREVTQQLTNVQGKLQERDGELRQMTQQLTNVQGQLQERDGELRQMTQQLTNVQGQLQERDGELRQMTQQLTNVQGQLQERDGELRQMTQQLTNVQGQLQERDGELRQMTQLLTNVQEQLQERDGELRQRTQQFTNVERQLREKDEENTSLEEQLRVKEQEVNELEISLSTAQLALRGRPRQQSPDWVISRDQIQLTEKCLGKGGWGSVVEGKYCGCTVAVKQIYEVLLNLSPHNRELFEREMSIASKCRHPCLLQFIGATNDEGSPLFVTELMESSLRKLLEQRSLSTTEVAIISLDVARALNYLHQKKPRPIIHRDISSANVLLWRQADQWRGKLSDYGAANIMQHTMSVCPGAAIYSAPEAFTKNQTVKVCCATHVALWYPYEISAAPMCCYGNKLTNGEAKCRIMVLLILCGIPCQFVQVLQYTVLLKHLLKIKQRRCVDVYSFGVLLCEICIRELPNPDRRDEQVAMVTNRVLRALIRGCLHQDPQERPSMEGIIGELEKLV</sequence>
<feature type="repeat" description="ANK" evidence="3">
    <location>
        <begin position="192"/>
        <end position="218"/>
    </location>
</feature>
<dbReference type="Gene3D" id="3.30.200.20">
    <property type="entry name" value="Phosphorylase Kinase, domain 1"/>
    <property type="match status" value="1"/>
</dbReference>
<dbReference type="PROSITE" id="PS00109">
    <property type="entry name" value="PROTEIN_KINASE_TYR"/>
    <property type="match status" value="1"/>
</dbReference>
<dbReference type="Proteomes" id="UP001159427">
    <property type="component" value="Unassembled WGS sequence"/>
</dbReference>
<dbReference type="PROSITE" id="PS50011">
    <property type="entry name" value="PROTEIN_KINASE_DOM"/>
    <property type="match status" value="1"/>
</dbReference>
<dbReference type="PROSITE" id="PS50088">
    <property type="entry name" value="ANK_REPEAT"/>
    <property type="match status" value="6"/>
</dbReference>
<feature type="repeat" description="ANK" evidence="3">
    <location>
        <begin position="535"/>
        <end position="576"/>
    </location>
</feature>
<gene>
    <name evidence="8" type="ORF">PEVE_00033910</name>
</gene>
<dbReference type="SUPFAM" id="SSF56112">
    <property type="entry name" value="Protein kinase-like (PK-like)"/>
    <property type="match status" value="1"/>
</dbReference>
<dbReference type="PANTHER" id="PTHR24188:SF29">
    <property type="entry name" value="GH09064P"/>
    <property type="match status" value="1"/>
</dbReference>
<dbReference type="PROSITE" id="PS00107">
    <property type="entry name" value="PROTEIN_KINASE_ATP"/>
    <property type="match status" value="1"/>
</dbReference>
<keyword evidence="9" id="KW-1185">Reference proteome</keyword>
<evidence type="ECO:0000256" key="1">
    <source>
        <dbReference type="ARBA" id="ARBA00022737"/>
    </source>
</evidence>
<proteinExistence type="predicted"/>
<evidence type="ECO:0000259" key="7">
    <source>
        <dbReference type="PROSITE" id="PS50011"/>
    </source>
</evidence>
<evidence type="ECO:0000256" key="5">
    <source>
        <dbReference type="SAM" id="Coils"/>
    </source>
</evidence>
<feature type="repeat" description="ANK" evidence="3">
    <location>
        <begin position="159"/>
        <end position="191"/>
    </location>
</feature>
<dbReference type="PANTHER" id="PTHR24188">
    <property type="entry name" value="ANKYRIN REPEAT PROTEIN"/>
    <property type="match status" value="1"/>
</dbReference>
<dbReference type="SUPFAM" id="SSF48403">
    <property type="entry name" value="Ankyrin repeat"/>
    <property type="match status" value="2"/>
</dbReference>
<dbReference type="SMART" id="SM00248">
    <property type="entry name" value="ANK"/>
    <property type="match status" value="8"/>
</dbReference>
<feature type="repeat" description="ANK" evidence="3">
    <location>
        <begin position="92"/>
        <end position="124"/>
    </location>
</feature>
<name>A0ABN8MJM5_9CNID</name>
<dbReference type="InterPro" id="IPR008266">
    <property type="entry name" value="Tyr_kinase_AS"/>
</dbReference>
<dbReference type="PROSITE" id="PS50297">
    <property type="entry name" value="ANK_REP_REGION"/>
    <property type="match status" value="6"/>
</dbReference>